<keyword evidence="2" id="KW-1133">Transmembrane helix</keyword>
<name>A0A2P6VKB4_9CHLO</name>
<dbReference type="AlphaFoldDB" id="A0A2P6VKB4"/>
<feature type="transmembrane region" description="Helical" evidence="2">
    <location>
        <begin position="20"/>
        <end position="40"/>
    </location>
</feature>
<comment type="caution">
    <text evidence="3">The sequence shown here is derived from an EMBL/GenBank/DDBJ whole genome shotgun (WGS) entry which is preliminary data.</text>
</comment>
<feature type="compositionally biased region" description="Low complexity" evidence="1">
    <location>
        <begin position="140"/>
        <end position="163"/>
    </location>
</feature>
<dbReference type="EMBL" id="LHPF02000004">
    <property type="protein sequence ID" value="PSC74546.1"/>
    <property type="molecule type" value="Genomic_DNA"/>
</dbReference>
<accession>A0A2P6VKB4</accession>
<evidence type="ECO:0000256" key="2">
    <source>
        <dbReference type="SAM" id="Phobius"/>
    </source>
</evidence>
<keyword evidence="2" id="KW-0812">Transmembrane</keyword>
<feature type="transmembrane region" description="Helical" evidence="2">
    <location>
        <begin position="85"/>
        <end position="111"/>
    </location>
</feature>
<feature type="transmembrane region" description="Helical" evidence="2">
    <location>
        <begin position="52"/>
        <end position="73"/>
    </location>
</feature>
<reference evidence="3 4" key="1">
    <citation type="journal article" date="2018" name="Plant J.">
        <title>Genome sequences of Chlorella sorokiniana UTEX 1602 and Micractinium conductrix SAG 241.80: implications to maltose excretion by a green alga.</title>
        <authorList>
            <person name="Arriola M.B."/>
            <person name="Velmurugan N."/>
            <person name="Zhang Y."/>
            <person name="Plunkett M.H."/>
            <person name="Hondzo H."/>
            <person name="Barney B.M."/>
        </authorList>
    </citation>
    <scope>NUCLEOTIDE SEQUENCE [LARGE SCALE GENOMIC DNA]</scope>
    <source>
        <strain evidence="3 4">SAG 241.80</strain>
    </source>
</reference>
<evidence type="ECO:0000313" key="3">
    <source>
        <dbReference type="EMBL" id="PSC74546.1"/>
    </source>
</evidence>
<evidence type="ECO:0000256" key="1">
    <source>
        <dbReference type="SAM" id="MobiDB-lite"/>
    </source>
</evidence>
<keyword evidence="2" id="KW-0472">Membrane</keyword>
<sequence>MPLLPPRLPSVSDVVIYGSLAASAAAVFSISFLGIVGTFYRTTNPLVPPTRALGASLLLLSPLAAALIAGGVLADRYYLSIADTFSPALVLACLCGVPALLWAPAAALTAWPAFRDVHMAPAPAGAAAAAAAALTEPEQSSTAAPPAEPAESTAAVVAHSKED</sequence>
<evidence type="ECO:0000313" key="4">
    <source>
        <dbReference type="Proteomes" id="UP000239649"/>
    </source>
</evidence>
<keyword evidence="4" id="KW-1185">Reference proteome</keyword>
<proteinExistence type="predicted"/>
<dbReference type="Proteomes" id="UP000239649">
    <property type="component" value="Unassembled WGS sequence"/>
</dbReference>
<protein>
    <submittedName>
        <fullName evidence="3">Uncharacterized protein</fullName>
    </submittedName>
</protein>
<organism evidence="3 4">
    <name type="scientific">Micractinium conductrix</name>
    <dbReference type="NCBI Taxonomy" id="554055"/>
    <lineage>
        <taxon>Eukaryota</taxon>
        <taxon>Viridiplantae</taxon>
        <taxon>Chlorophyta</taxon>
        <taxon>core chlorophytes</taxon>
        <taxon>Trebouxiophyceae</taxon>
        <taxon>Chlorellales</taxon>
        <taxon>Chlorellaceae</taxon>
        <taxon>Chlorella clade</taxon>
        <taxon>Micractinium</taxon>
    </lineage>
</organism>
<gene>
    <name evidence="3" type="ORF">C2E20_2261</name>
</gene>
<feature type="region of interest" description="Disordered" evidence="1">
    <location>
        <begin position="135"/>
        <end position="163"/>
    </location>
</feature>